<dbReference type="PANTHER" id="PTHR10422:SF18">
    <property type="entry name" value="CYTOCHROME C OXIDASE SUBUNIT 1"/>
    <property type="match status" value="1"/>
</dbReference>
<keyword evidence="17" id="KW-0408">Iron</keyword>
<dbReference type="GO" id="GO:0046872">
    <property type="term" value="F:metal ion binding"/>
    <property type="evidence" value="ECO:0007669"/>
    <property type="project" value="UniProtKB-KW"/>
</dbReference>
<evidence type="ECO:0000256" key="2">
    <source>
        <dbReference type="ARBA" id="ARBA00004448"/>
    </source>
</evidence>
<evidence type="ECO:0000256" key="7">
    <source>
        <dbReference type="ARBA" id="ARBA00022660"/>
    </source>
</evidence>
<evidence type="ECO:0000256" key="17">
    <source>
        <dbReference type="RuleBase" id="RU000369"/>
    </source>
</evidence>
<keyword evidence="15 17" id="KW-0472">Membrane</keyword>
<evidence type="ECO:0000256" key="4">
    <source>
        <dbReference type="ARBA" id="ARBA00009578"/>
    </source>
</evidence>
<evidence type="ECO:0000256" key="16">
    <source>
        <dbReference type="ARBA" id="ARBA00049512"/>
    </source>
</evidence>
<keyword evidence="13 18" id="KW-1133">Transmembrane helix</keyword>
<keyword evidence="17" id="KW-0349">Heme</keyword>
<keyword evidence="9 17" id="KW-0479">Metal-binding</keyword>
<dbReference type="InterPro" id="IPR023615">
    <property type="entry name" value="Cyt_c_Oxase_su1_BS"/>
</dbReference>
<evidence type="ECO:0000256" key="1">
    <source>
        <dbReference type="ARBA" id="ARBA00001971"/>
    </source>
</evidence>
<comment type="subunit">
    <text evidence="5">Component of the cytochrome c oxidase (complex IV, CIV), a multisubunit enzyme composed of a catalytic core of 3 subunits and several supernumerary subunits. The complex exists as a monomer or a dimer and forms supercomplexes (SCs) in the inner mitochondrial membrane with ubiquinol-cytochrome c oxidoreductase (cytochrome b-c1 complex, complex III, CIII).</text>
</comment>
<comment type="function">
    <text evidence="17">Component of the cytochrome c oxidase, the last enzyme in the mitochondrial electron transport chain which drives oxidative phosphorylation. The respiratory chain contains 3 multisubunit complexes succinate dehydrogenase (complex II, CII), ubiquinol-cytochrome c oxidoreductase (cytochrome b-c1 complex, complex III, CIII) and cytochrome c oxidase (complex IV, CIV), that cooperate to transfer electrons derived from NADH and succinate to molecular oxygen, creating an electrochemical gradient over the inner membrane that drives transmembrane transport and the ATP synthase. Cytochrome c oxidase is the component of the respiratory chain that catalyzes the reduction of oxygen to water. Electrons originating from reduced cytochrome c in the intermembrane space (IMS) are transferred via the dinuclear copper A center (CU(A)) of subunit 2 and heme A of subunit 1 to the active site in subunit 1, a binuclear center (BNC) formed by heme A3 and copper B (CU(B)). The BNC reduces molecular oxygen to 2 water molecules using 4 electrons from cytochrome c in the IMS and 4 protons from the mitochondrial matrix.</text>
</comment>
<evidence type="ECO:0000256" key="13">
    <source>
        <dbReference type="ARBA" id="ARBA00022989"/>
    </source>
</evidence>
<dbReference type="Pfam" id="PF00115">
    <property type="entry name" value="COX1"/>
    <property type="match status" value="1"/>
</dbReference>
<dbReference type="PROSITE" id="PS00077">
    <property type="entry name" value="COX1_CUB"/>
    <property type="match status" value="1"/>
</dbReference>
<keyword evidence="8 17" id="KW-0812">Transmembrane</keyword>
<accession>A0A5C1VAA2</accession>
<feature type="transmembrane region" description="Helical" evidence="18">
    <location>
        <begin position="298"/>
        <end position="320"/>
    </location>
</feature>
<dbReference type="PANTHER" id="PTHR10422">
    <property type="entry name" value="CYTOCHROME C OXIDASE SUBUNIT 1"/>
    <property type="match status" value="1"/>
</dbReference>
<evidence type="ECO:0000256" key="15">
    <source>
        <dbReference type="ARBA" id="ARBA00023136"/>
    </source>
</evidence>
<dbReference type="GO" id="GO:0005743">
    <property type="term" value="C:mitochondrial inner membrane"/>
    <property type="evidence" value="ECO:0007669"/>
    <property type="project" value="UniProtKB-SubCell"/>
</dbReference>
<dbReference type="InterPro" id="IPR000883">
    <property type="entry name" value="Cyt_C_Oxase_1"/>
</dbReference>
<dbReference type="GO" id="GO:0006123">
    <property type="term" value="P:mitochondrial electron transport, cytochrome c to oxygen"/>
    <property type="evidence" value="ECO:0007669"/>
    <property type="project" value="TreeGrafter"/>
</dbReference>
<comment type="catalytic activity">
    <reaction evidence="16">
        <text>4 Fe(II)-[cytochrome c] + O2 + 8 H(+)(in) = 4 Fe(III)-[cytochrome c] + 2 H2O + 4 H(+)(out)</text>
        <dbReference type="Rhea" id="RHEA:11436"/>
        <dbReference type="Rhea" id="RHEA-COMP:10350"/>
        <dbReference type="Rhea" id="RHEA-COMP:14399"/>
        <dbReference type="ChEBI" id="CHEBI:15377"/>
        <dbReference type="ChEBI" id="CHEBI:15378"/>
        <dbReference type="ChEBI" id="CHEBI:15379"/>
        <dbReference type="ChEBI" id="CHEBI:29033"/>
        <dbReference type="ChEBI" id="CHEBI:29034"/>
        <dbReference type="EC" id="7.1.1.9"/>
    </reaction>
    <physiologicalReaction direction="left-to-right" evidence="16">
        <dbReference type="Rhea" id="RHEA:11437"/>
    </physiologicalReaction>
</comment>
<feature type="transmembrane region" description="Helical" evidence="18">
    <location>
        <begin position="176"/>
        <end position="205"/>
    </location>
</feature>
<sequence length="508" mass="59035">MKKWMYSTNHKNISIMYLIIGMWSGMMGMSMSMIIRIELMNTMNNFNFNMTYYMMITIHALLMIFFMTMPIIIGVFSNWLIPLMTSNQDLIYPRLNNLSMWILFPSLMMLTMSMFVKNKIFTGWTMYPPLSIQNSTSINMTILSLHLNGISSILSSMNFIISMLNMNSNKMFLNNLSLYCWSIMITSMLIIISIPVLASGITMIIMDHNFNSMFFNPMGNGNPVIFQHLFWFFGHPEVYILILPGFGLMSQIMNQETGKMEIFSKMNMIYAMMSIGVLGFIVWAHHMFTIGLDIDTQLYFMSATMIIAVPTSIKIFSWILTMNGNKTNMSPMMMWSMGFTTMFTMGGLTGIILSNSIIDMNLHDTYYVVAHFHYVLSMGVVFSILSSMIFWYPMMTNNMMKSNMLKINFINLFVSINMTFFPQHFMGLNGMPRRYIMFSDQMMFWNSLSSIGAISTSMFIMMFISMIMESMMSKQKLMFKMKLFNQEWMMNSPSLPHSFNENNIITLK</sequence>
<evidence type="ECO:0000256" key="11">
    <source>
        <dbReference type="ARBA" id="ARBA00022967"/>
    </source>
</evidence>
<geneLocation type="mitochondrion" evidence="20"/>
<dbReference type="EC" id="7.1.1.9" evidence="17"/>
<dbReference type="PRINTS" id="PR01165">
    <property type="entry name" value="CYCOXIDASEI"/>
</dbReference>
<feature type="transmembrane region" description="Helical" evidence="18">
    <location>
        <begin position="332"/>
        <end position="352"/>
    </location>
</feature>
<keyword evidence="7 17" id="KW-0679">Respiratory chain</keyword>
<keyword evidence="10 17" id="KW-0999">Mitochondrion inner membrane</keyword>
<evidence type="ECO:0000256" key="10">
    <source>
        <dbReference type="ARBA" id="ARBA00022792"/>
    </source>
</evidence>
<feature type="transmembrane region" description="Helical" evidence="18">
    <location>
        <begin position="12"/>
        <end position="35"/>
    </location>
</feature>
<protein>
    <recommendedName>
        <fullName evidence="6 17">Cytochrome c oxidase subunit 1</fullName>
        <ecNumber evidence="17">7.1.1.9</ecNumber>
    </recommendedName>
</protein>
<dbReference type="UniPathway" id="UPA00705"/>
<feature type="transmembrane region" description="Helical" evidence="18">
    <location>
        <begin position="55"/>
        <end position="77"/>
    </location>
</feature>
<name>A0A5C1VAA2_9HEMI</name>
<feature type="transmembrane region" description="Helical" evidence="18">
    <location>
        <begin position="225"/>
        <end position="248"/>
    </location>
</feature>
<feature type="transmembrane region" description="Helical" evidence="18">
    <location>
        <begin position="98"/>
        <end position="116"/>
    </location>
</feature>
<proteinExistence type="inferred from homology"/>
<dbReference type="GO" id="GO:0004129">
    <property type="term" value="F:cytochrome-c oxidase activity"/>
    <property type="evidence" value="ECO:0007669"/>
    <property type="project" value="UniProtKB-EC"/>
</dbReference>
<dbReference type="SMR" id="A0A5C1VAA2"/>
<keyword evidence="11" id="KW-1278">Translocase</keyword>
<feature type="transmembrane region" description="Helical" evidence="18">
    <location>
        <begin position="269"/>
        <end position="292"/>
    </location>
</feature>
<dbReference type="PROSITE" id="PS50855">
    <property type="entry name" value="COX1"/>
    <property type="match status" value="1"/>
</dbReference>
<dbReference type="InterPro" id="IPR036927">
    <property type="entry name" value="Cyt_c_oxase-like_su1_sf"/>
</dbReference>
<keyword evidence="17" id="KW-0186">Copper</keyword>
<feature type="transmembrane region" description="Helical" evidence="18">
    <location>
        <begin position="372"/>
        <end position="392"/>
    </location>
</feature>
<evidence type="ECO:0000256" key="6">
    <source>
        <dbReference type="ARBA" id="ARBA00015947"/>
    </source>
</evidence>
<dbReference type="InterPro" id="IPR023616">
    <property type="entry name" value="Cyt_c_oxase-like_su1_dom"/>
</dbReference>
<evidence type="ECO:0000256" key="3">
    <source>
        <dbReference type="ARBA" id="ARBA00004673"/>
    </source>
</evidence>
<feature type="transmembrane region" description="Helical" evidence="18">
    <location>
        <begin position="136"/>
        <end position="164"/>
    </location>
</feature>
<evidence type="ECO:0000259" key="19">
    <source>
        <dbReference type="PROSITE" id="PS50855"/>
    </source>
</evidence>
<dbReference type="AlphaFoldDB" id="A0A5C1VAA2"/>
<comment type="pathway">
    <text evidence="3 17">Energy metabolism; oxidative phosphorylation.</text>
</comment>
<reference evidence="20" key="1">
    <citation type="journal article" date="2019" name="Mitochondrial DNA Part B Resour">
        <title>The first mitochondrial genome of scale insects (Hemiptera: Coccoidea).</title>
        <authorList>
            <person name="Deng J."/>
            <person name="Lu C."/>
            <person name="Huang X."/>
        </authorList>
    </citation>
    <scope>NUCLEOTIDE SEQUENCE</scope>
</reference>
<keyword evidence="12 17" id="KW-0249">Electron transport</keyword>
<keyword evidence="14 17" id="KW-0496">Mitochondrion</keyword>
<dbReference type="GO" id="GO:0020037">
    <property type="term" value="F:heme binding"/>
    <property type="evidence" value="ECO:0007669"/>
    <property type="project" value="InterPro"/>
</dbReference>
<feature type="transmembrane region" description="Helical" evidence="18">
    <location>
        <begin position="404"/>
        <end position="423"/>
    </location>
</feature>
<comment type="subcellular location">
    <subcellularLocation>
        <location evidence="2 17">Mitochondrion inner membrane</location>
        <topology evidence="2 17">Multi-pass membrane protein</topology>
    </subcellularLocation>
</comment>
<organism evidence="20">
    <name type="scientific">Ceroplastes japonicus</name>
    <dbReference type="NCBI Taxonomy" id="1182649"/>
    <lineage>
        <taxon>Eukaryota</taxon>
        <taxon>Metazoa</taxon>
        <taxon>Ecdysozoa</taxon>
        <taxon>Arthropoda</taxon>
        <taxon>Hexapoda</taxon>
        <taxon>Insecta</taxon>
        <taxon>Pterygota</taxon>
        <taxon>Neoptera</taxon>
        <taxon>Paraneoptera</taxon>
        <taxon>Hemiptera</taxon>
        <taxon>Sternorrhyncha</taxon>
        <taxon>Coccoidea</taxon>
        <taxon>Coccidae</taxon>
        <taxon>Ceroplastes</taxon>
    </lineage>
</organism>
<feature type="domain" description="Cytochrome oxidase subunit I profile" evidence="19">
    <location>
        <begin position="1"/>
        <end position="508"/>
    </location>
</feature>
<comment type="similarity">
    <text evidence="4 17">Belongs to the heme-copper respiratory oxidase family.</text>
</comment>
<gene>
    <name evidence="20" type="primary">cox1</name>
</gene>
<feature type="transmembrane region" description="Helical" evidence="18">
    <location>
        <begin position="443"/>
        <end position="468"/>
    </location>
</feature>
<evidence type="ECO:0000256" key="14">
    <source>
        <dbReference type="ARBA" id="ARBA00023128"/>
    </source>
</evidence>
<evidence type="ECO:0000313" key="20">
    <source>
        <dbReference type="EMBL" id="QEN73934.1"/>
    </source>
</evidence>
<dbReference type="EMBL" id="MK847519">
    <property type="protein sequence ID" value="QEN73934.1"/>
    <property type="molecule type" value="Genomic_DNA"/>
</dbReference>
<dbReference type="SUPFAM" id="SSF81442">
    <property type="entry name" value="Cytochrome c oxidase subunit I-like"/>
    <property type="match status" value="1"/>
</dbReference>
<dbReference type="GO" id="GO:0015990">
    <property type="term" value="P:electron transport coupled proton transport"/>
    <property type="evidence" value="ECO:0007669"/>
    <property type="project" value="TreeGrafter"/>
</dbReference>
<dbReference type="Gene3D" id="1.20.210.10">
    <property type="entry name" value="Cytochrome c oxidase-like, subunit I domain"/>
    <property type="match status" value="1"/>
</dbReference>
<evidence type="ECO:0000256" key="8">
    <source>
        <dbReference type="ARBA" id="ARBA00022692"/>
    </source>
</evidence>
<keyword evidence="17" id="KW-0813">Transport</keyword>
<comment type="cofactor">
    <cofactor evidence="1">
        <name>heme</name>
        <dbReference type="ChEBI" id="CHEBI:30413"/>
    </cofactor>
</comment>
<evidence type="ECO:0000256" key="12">
    <source>
        <dbReference type="ARBA" id="ARBA00022982"/>
    </source>
</evidence>
<evidence type="ECO:0000256" key="5">
    <source>
        <dbReference type="ARBA" id="ARBA00011164"/>
    </source>
</evidence>
<evidence type="ECO:0000256" key="18">
    <source>
        <dbReference type="SAM" id="Phobius"/>
    </source>
</evidence>
<evidence type="ECO:0000256" key="9">
    <source>
        <dbReference type="ARBA" id="ARBA00022723"/>
    </source>
</evidence>